<evidence type="ECO:0000313" key="1">
    <source>
        <dbReference type="EMBL" id="KMU80298.1"/>
    </source>
</evidence>
<protein>
    <submittedName>
        <fullName evidence="1">Uncharacterized protein</fullName>
    </submittedName>
</protein>
<gene>
    <name evidence="1" type="ORF">CISG_08404</name>
</gene>
<dbReference type="EMBL" id="DS268186">
    <property type="protein sequence ID" value="KMU80298.1"/>
    <property type="molecule type" value="Genomic_DNA"/>
</dbReference>
<organism evidence="1 2">
    <name type="scientific">Coccidioides immitis RMSCC 3703</name>
    <dbReference type="NCBI Taxonomy" id="454286"/>
    <lineage>
        <taxon>Eukaryota</taxon>
        <taxon>Fungi</taxon>
        <taxon>Dikarya</taxon>
        <taxon>Ascomycota</taxon>
        <taxon>Pezizomycotina</taxon>
        <taxon>Eurotiomycetes</taxon>
        <taxon>Eurotiomycetidae</taxon>
        <taxon>Onygenales</taxon>
        <taxon>Onygenaceae</taxon>
        <taxon>Coccidioides</taxon>
    </lineage>
</organism>
<dbReference type="Proteomes" id="UP000054559">
    <property type="component" value="Unassembled WGS sequence"/>
</dbReference>
<evidence type="ECO:0000313" key="2">
    <source>
        <dbReference type="Proteomes" id="UP000054559"/>
    </source>
</evidence>
<reference evidence="2" key="1">
    <citation type="journal article" date="2010" name="Genome Res.">
        <title>Population genomic sequencing of Coccidioides fungi reveals recent hybridization and transposon control.</title>
        <authorList>
            <person name="Neafsey D.E."/>
            <person name="Barker B.M."/>
            <person name="Sharpton T.J."/>
            <person name="Stajich J.E."/>
            <person name="Park D.J."/>
            <person name="Whiston E."/>
            <person name="Hung C.-Y."/>
            <person name="McMahan C."/>
            <person name="White J."/>
            <person name="Sykes S."/>
            <person name="Heiman D."/>
            <person name="Young S."/>
            <person name="Zeng Q."/>
            <person name="Abouelleil A."/>
            <person name="Aftuck L."/>
            <person name="Bessette D."/>
            <person name="Brown A."/>
            <person name="FitzGerald M."/>
            <person name="Lui A."/>
            <person name="Macdonald J.P."/>
            <person name="Priest M."/>
            <person name="Orbach M.J."/>
            <person name="Galgiani J.N."/>
            <person name="Kirkland T.N."/>
            <person name="Cole G.T."/>
            <person name="Birren B.W."/>
            <person name="Henn M.R."/>
            <person name="Taylor J.W."/>
            <person name="Rounsley S.D."/>
        </authorList>
    </citation>
    <scope>NUCLEOTIDE SEQUENCE [LARGE SCALE GENOMIC DNA]</scope>
    <source>
        <strain evidence="2">RMSCC 3703</strain>
    </source>
</reference>
<proteinExistence type="predicted"/>
<dbReference type="AlphaFoldDB" id="A0A0J8R943"/>
<sequence length="151" mass="16824">MGRSRTEYKYQYGVRAERHAMACRFFAFSINRDRRAQNCIGSGPQTASSSTPFSRPEPLLTHQLESTFPPGMASRQTDIPAACGYKKSCLVYPKKRASTAGLLMRQGHDVLCMRFLDQLKQANKAIQGKESLRSLGILDTAPLNQPNQLEG</sequence>
<accession>A0A0J8R943</accession>
<name>A0A0J8R943_COCIT</name>